<keyword evidence="1 2" id="KW-0645">Protease</keyword>
<dbReference type="GO" id="GO:0016485">
    <property type="term" value="P:protein processing"/>
    <property type="evidence" value="ECO:0007669"/>
    <property type="project" value="InterPro"/>
</dbReference>
<dbReference type="PANTHER" id="PTHR21004">
    <property type="entry name" value="SERINE PROTEASE-RELATED"/>
    <property type="match status" value="1"/>
</dbReference>
<keyword evidence="1" id="KW-0720">Serine protease</keyword>
<name>A0A310SAW7_9HYME</name>
<protein>
    <recommendedName>
        <fullName evidence="1">Peroxisomal leader peptide-processing protease</fullName>
        <ecNumber evidence="1">3.4.21.-</ecNumber>
    </recommendedName>
</protein>
<evidence type="ECO:0000256" key="1">
    <source>
        <dbReference type="PIRNR" id="PIRNR037989"/>
    </source>
</evidence>
<dbReference type="InterPro" id="IPR009003">
    <property type="entry name" value="Peptidase_S1_PA"/>
</dbReference>
<dbReference type="Proteomes" id="UP000250275">
    <property type="component" value="Unassembled WGS sequence"/>
</dbReference>
<comment type="subcellular location">
    <subcellularLocation>
        <location evidence="1">Peroxisome</location>
    </subcellularLocation>
</comment>
<comment type="function">
    <text evidence="1">Peroxisomal protease that mediates both the removal of the leader peptide from proteins containing a PTS2 target sequence and processes several PTS1-containing proteins. Catalyzes the processing of PTS1-proteins involved in the peroxisomal beta-oxidation of fatty acids.</text>
</comment>
<dbReference type="GO" id="GO:0004252">
    <property type="term" value="F:serine-type endopeptidase activity"/>
    <property type="evidence" value="ECO:0007669"/>
    <property type="project" value="InterPro"/>
</dbReference>
<reference evidence="2 3" key="1">
    <citation type="submission" date="2015-07" db="EMBL/GenBank/DDBJ databases">
        <title>The genome of Eufriesea mexicana.</title>
        <authorList>
            <person name="Pan H."/>
            <person name="Kapheim K."/>
        </authorList>
    </citation>
    <scope>NUCLEOTIDE SEQUENCE [LARGE SCALE GENOMIC DNA]</scope>
    <source>
        <strain evidence="2">0111107269</strain>
        <tissue evidence="2">Whole body</tissue>
    </source>
</reference>
<dbReference type="EMBL" id="KQ775960">
    <property type="protein sequence ID" value="OAD52251.1"/>
    <property type="molecule type" value="Genomic_DNA"/>
</dbReference>
<comment type="similarity">
    <text evidence="1">Belongs to the peptidase S1B family.</text>
</comment>
<gene>
    <name evidence="2" type="ORF">WN48_02536</name>
</gene>
<dbReference type="OrthoDB" id="17845at2759"/>
<evidence type="ECO:0000313" key="3">
    <source>
        <dbReference type="Proteomes" id="UP000250275"/>
    </source>
</evidence>
<dbReference type="AlphaFoldDB" id="A0A310SAW7"/>
<sequence length="523" mass="58276">MDGTMLSHGYSGISIAKRWVLAHGSILAPILLRSQNFLHLLTTLSPGYLSMIRTSEQLIHDLTFFIHRSQALKEFGKVVAIWKCPLLKQTLEDSFRNWTFRNQDDFDRLLIPIFLIIKCKSLESISQTRESEGPEKQWKFIENEQEQASEAADKAKVEHVLLQLAKQVATGRLTKGAIAELVSTPFGNPFFLDSVSRGIIGNLLGTNNCLILMDVTSFPGSEGSPVFLINDRGRRSICGMIIASLSCCRGEWVNCTFAVNLLPSLKLILQTQLLKNQSRYLTCTIFPFTWHNRLEIDTLEKCIAIVKCGSNWGTGTLVDEQSGTFITCAHVVTMAPEARIEIARSVMSPTGRHEWSADANLIYKTPNGKPYDIAVLRVNRKFLQSTMKAIKFAEKSVRKGEQILSIGFPFTSEGRPTITNGVISKTSSYMFQTNCCVHSGVSGGPIVRRADFKMLGIIVCNVASNNGSVSYPRLCMAIPITILQRPLNDYLQAADPKALEKLTEHDVNVTAIWNLRPFLLSNI</sequence>
<dbReference type="GO" id="GO:0005777">
    <property type="term" value="C:peroxisome"/>
    <property type="evidence" value="ECO:0007669"/>
    <property type="project" value="UniProtKB-SubCell"/>
</dbReference>
<evidence type="ECO:0000313" key="2">
    <source>
        <dbReference type="EMBL" id="OAD52251.1"/>
    </source>
</evidence>
<keyword evidence="1" id="KW-0576">Peroxisome</keyword>
<keyword evidence="1" id="KW-0378">Hydrolase</keyword>
<dbReference type="InterPro" id="IPR043504">
    <property type="entry name" value="Peptidase_S1_PA_chymotrypsin"/>
</dbReference>
<dbReference type="EC" id="3.4.21.-" evidence="1"/>
<comment type="PTM">
    <text evidence="1">The full-lengh TYSND1 is the active the proteolytic processing of PTS1- and PTS2-proteins and in self-cleavage, and intermolecular self-cleavage of TYSND1 down-regulates its protease activity.</text>
</comment>
<proteinExistence type="inferred from homology"/>
<dbReference type="InterPro" id="IPR039245">
    <property type="entry name" value="TYSND1/DEG15"/>
</dbReference>
<organism evidence="2 3">
    <name type="scientific">Eufriesea mexicana</name>
    <dbReference type="NCBI Taxonomy" id="516756"/>
    <lineage>
        <taxon>Eukaryota</taxon>
        <taxon>Metazoa</taxon>
        <taxon>Ecdysozoa</taxon>
        <taxon>Arthropoda</taxon>
        <taxon>Hexapoda</taxon>
        <taxon>Insecta</taxon>
        <taxon>Pterygota</taxon>
        <taxon>Neoptera</taxon>
        <taxon>Endopterygota</taxon>
        <taxon>Hymenoptera</taxon>
        <taxon>Apocrita</taxon>
        <taxon>Aculeata</taxon>
        <taxon>Apoidea</taxon>
        <taxon>Anthophila</taxon>
        <taxon>Apidae</taxon>
        <taxon>Eufriesea</taxon>
    </lineage>
</organism>
<dbReference type="GO" id="GO:0031998">
    <property type="term" value="P:regulation of fatty acid beta-oxidation"/>
    <property type="evidence" value="ECO:0007669"/>
    <property type="project" value="TreeGrafter"/>
</dbReference>
<keyword evidence="3" id="KW-1185">Reference proteome</keyword>
<dbReference type="SUPFAM" id="SSF50494">
    <property type="entry name" value="Trypsin-like serine proteases"/>
    <property type="match status" value="2"/>
</dbReference>
<accession>A0A310SAW7</accession>
<dbReference type="Gene3D" id="2.40.10.10">
    <property type="entry name" value="Trypsin-like serine proteases"/>
    <property type="match status" value="2"/>
</dbReference>
<dbReference type="Pfam" id="PF13365">
    <property type="entry name" value="Trypsin_2"/>
    <property type="match status" value="1"/>
</dbReference>
<dbReference type="PANTHER" id="PTHR21004:SF0">
    <property type="entry name" value="PEROXISOMAL LEADER PEPTIDE-PROCESSING PROTEASE"/>
    <property type="match status" value="1"/>
</dbReference>